<name>A0A5D2HC72_GOSDA</name>
<dbReference type="EMBL" id="CM017689">
    <property type="protein sequence ID" value="TYH27169.1"/>
    <property type="molecule type" value="Genomic_DNA"/>
</dbReference>
<evidence type="ECO:0000313" key="3">
    <source>
        <dbReference type="Proteomes" id="UP000323506"/>
    </source>
</evidence>
<organism evidence="2 3">
    <name type="scientific">Gossypium darwinii</name>
    <name type="common">Darwin's cotton</name>
    <name type="synonym">Gossypium barbadense var. darwinii</name>
    <dbReference type="NCBI Taxonomy" id="34276"/>
    <lineage>
        <taxon>Eukaryota</taxon>
        <taxon>Viridiplantae</taxon>
        <taxon>Streptophyta</taxon>
        <taxon>Embryophyta</taxon>
        <taxon>Tracheophyta</taxon>
        <taxon>Spermatophyta</taxon>
        <taxon>Magnoliopsida</taxon>
        <taxon>eudicotyledons</taxon>
        <taxon>Gunneridae</taxon>
        <taxon>Pentapetalae</taxon>
        <taxon>rosids</taxon>
        <taxon>malvids</taxon>
        <taxon>Malvales</taxon>
        <taxon>Malvaceae</taxon>
        <taxon>Malvoideae</taxon>
        <taxon>Gossypium</taxon>
    </lineage>
</organism>
<evidence type="ECO:0000256" key="1">
    <source>
        <dbReference type="SAM" id="MobiDB-lite"/>
    </source>
</evidence>
<dbReference type="Proteomes" id="UP000323506">
    <property type="component" value="Chromosome A02"/>
</dbReference>
<accession>A0A5D2HC72</accession>
<reference evidence="2 3" key="1">
    <citation type="submission" date="2019-06" db="EMBL/GenBank/DDBJ databases">
        <title>WGS assembly of Gossypium darwinii.</title>
        <authorList>
            <person name="Chen Z.J."/>
            <person name="Sreedasyam A."/>
            <person name="Ando A."/>
            <person name="Song Q."/>
            <person name="De L."/>
            <person name="Hulse-Kemp A."/>
            <person name="Ding M."/>
            <person name="Ye W."/>
            <person name="Kirkbride R."/>
            <person name="Jenkins J."/>
            <person name="Plott C."/>
            <person name="Lovell J."/>
            <person name="Lin Y.-M."/>
            <person name="Vaughn R."/>
            <person name="Liu B."/>
            <person name="Li W."/>
            <person name="Simpson S."/>
            <person name="Scheffler B."/>
            <person name="Saski C."/>
            <person name="Grover C."/>
            <person name="Hu G."/>
            <person name="Conover J."/>
            <person name="Carlson J."/>
            <person name="Shu S."/>
            <person name="Boston L."/>
            <person name="Williams M."/>
            <person name="Peterson D."/>
            <person name="Mcgee K."/>
            <person name="Jones D."/>
            <person name="Wendel J."/>
            <person name="Stelly D."/>
            <person name="Grimwood J."/>
            <person name="Schmutz J."/>
        </authorList>
    </citation>
    <scope>NUCLEOTIDE SEQUENCE [LARGE SCALE GENOMIC DNA]</scope>
    <source>
        <strain evidence="2">1808015.09</strain>
    </source>
</reference>
<feature type="region of interest" description="Disordered" evidence="1">
    <location>
        <begin position="1"/>
        <end position="39"/>
    </location>
</feature>
<protein>
    <submittedName>
        <fullName evidence="2">Uncharacterized protein</fullName>
    </submittedName>
</protein>
<dbReference type="AlphaFoldDB" id="A0A5D2HC72"/>
<sequence>MGRVAAPEGGAFLGLRTREKRPHFPFGNQSLRRSRDSDDRLRASGVFRGSTNKGGQPFAVSVKWRQEGQASGLESMGRGIGDVIEEGYGVHGH</sequence>
<evidence type="ECO:0000313" key="2">
    <source>
        <dbReference type="EMBL" id="TYH27169.1"/>
    </source>
</evidence>
<keyword evidence="3" id="KW-1185">Reference proteome</keyword>
<proteinExistence type="predicted"/>
<gene>
    <name evidence="2" type="ORF">ES288_A02G047900v1</name>
</gene>